<dbReference type="OrthoDB" id="596403at2"/>
<comment type="caution">
    <text evidence="4">The sequence shown here is derived from an EMBL/GenBank/DDBJ whole genome shotgun (WGS) entry which is preliminary data.</text>
</comment>
<evidence type="ECO:0000313" key="5">
    <source>
        <dbReference type="Proteomes" id="UP000070138"/>
    </source>
</evidence>
<protein>
    <submittedName>
        <fullName evidence="4">Membrane protein</fullName>
    </submittedName>
</protein>
<keyword evidence="2" id="KW-0812">Transmembrane</keyword>
<dbReference type="Proteomes" id="UP000070138">
    <property type="component" value="Unassembled WGS sequence"/>
</dbReference>
<organism evidence="4 5">
    <name type="scientific">Aequorivita aquimaris</name>
    <dbReference type="NCBI Taxonomy" id="1548749"/>
    <lineage>
        <taxon>Bacteria</taxon>
        <taxon>Pseudomonadati</taxon>
        <taxon>Bacteroidota</taxon>
        <taxon>Flavobacteriia</taxon>
        <taxon>Flavobacteriales</taxon>
        <taxon>Flavobacteriaceae</taxon>
        <taxon>Aequorivita</taxon>
    </lineage>
</organism>
<dbReference type="EMBL" id="JRWG01000012">
    <property type="protein sequence ID" value="KXN98013.1"/>
    <property type="molecule type" value="Genomic_DNA"/>
</dbReference>
<keyword evidence="2" id="KW-0472">Membrane</keyword>
<dbReference type="PATRIC" id="fig|1548749.3.peg.2835"/>
<feature type="transmembrane region" description="Helical" evidence="2">
    <location>
        <begin position="7"/>
        <end position="26"/>
    </location>
</feature>
<feature type="region of interest" description="Disordered" evidence="1">
    <location>
        <begin position="523"/>
        <end position="543"/>
    </location>
</feature>
<feature type="region of interest" description="Disordered" evidence="1">
    <location>
        <begin position="832"/>
        <end position="856"/>
    </location>
</feature>
<feature type="compositionally biased region" description="Low complexity" evidence="1">
    <location>
        <begin position="843"/>
        <end position="856"/>
    </location>
</feature>
<dbReference type="GO" id="GO:0090313">
    <property type="term" value="P:regulation of protein targeting to membrane"/>
    <property type="evidence" value="ECO:0007669"/>
    <property type="project" value="TreeGrafter"/>
</dbReference>
<name>A0A137REV2_9FLAO</name>
<feature type="domain" description="AsmA" evidence="3">
    <location>
        <begin position="1"/>
        <end position="658"/>
    </location>
</feature>
<evidence type="ECO:0000256" key="2">
    <source>
        <dbReference type="SAM" id="Phobius"/>
    </source>
</evidence>
<dbReference type="PANTHER" id="PTHR30441">
    <property type="entry name" value="DUF748 DOMAIN-CONTAINING PROTEIN"/>
    <property type="match status" value="1"/>
</dbReference>
<proteinExistence type="predicted"/>
<dbReference type="GO" id="GO:0005886">
    <property type="term" value="C:plasma membrane"/>
    <property type="evidence" value="ECO:0007669"/>
    <property type="project" value="TreeGrafter"/>
</dbReference>
<evidence type="ECO:0000313" key="4">
    <source>
        <dbReference type="EMBL" id="KXN98013.1"/>
    </source>
</evidence>
<reference evidence="4 5" key="2">
    <citation type="journal article" date="2016" name="Int. J. Syst. Evol. Microbiol.">
        <title>Vitellibacter aquimaris sp. nov., a marine bacterium isolated from seawater.</title>
        <authorList>
            <person name="Thevarajoo S."/>
            <person name="Selvaratnam C."/>
            <person name="Goh K.M."/>
            <person name="Hong K.W."/>
            <person name="Chan X.Y."/>
            <person name="Chan K.G."/>
            <person name="Chong C.S."/>
        </authorList>
    </citation>
    <scope>NUCLEOTIDE SEQUENCE [LARGE SCALE GENOMIC DNA]</scope>
    <source>
        <strain evidence="4 5">D-24</strain>
    </source>
</reference>
<sequence>MKKALKIIGIILGILILLLIAAPFIFKGSLEKMLKRTINENLNATVAWEDLDLSLFSSFPDASLQLKNFSVINKAPFEGDTLASGKTLSLDMGIMQLFKKSNEAIKVDEVKIDEAFVNIKIDSLGNANYDIAVKDDAPAVTEGEESAGGFTFDLKNYEITNSRINYLDEATNTYLMLTEVQHEGSGDLSQEISNLDTKTEAFASFKIDSTEYLTKNRISLDAIFKLDLKNQKYTFLENEAKINELPLTFDGYVKVNETNNEVNLTFKTPSSDFKNFLAVIPETYVKQINDVKTTGNFTVNGMLKGIVDSTHIPTMDIKIASENASFKYPDLPKTVDNITIDAQLINETGLLKDTYLNIPKLTFRIDNEPFRMNGSIKNMTENPLVNMEMQGTLNLANIEKVLPVEMEQKLSGIFKADVIANFDMESVEKERYDQIDARGTASLTNFNYDAGFKNELKVVNANLTMQPGTITLKELNAKTGQTDIKASGNIQNLIPFLMSKQDLKGRFAVQSNTFNVNDFMASEDSASENNSKEKGTASQKTTSSETVKIPDFLDATLDFNANKVIYDNLELKNAKGTAAIAKETITISNFTSDIFGGNIALSGNVSTKTETPTFAMALDLSKIDIDQSFEKLEMFQFLVPIAKALHGNLNTKFELTGQLTNDLSPKLSTLAGTALAQIITAEVDSQQAPLLAALGNKVSFLNLDRLSLRDVSTNFTFNNGKIEVKPFDFDIKGINVAVAGTHGLDKSIDYNVTMDVPAKYLGSDVTKLLQNLSPQEADAMSVALPIGLKGTFTNPQVSLNAETAINALTKQLLAKQKDKLINQGTDILGGILSGGTKQDSTKTNTNTNQQQTTQQQNTQIIKDVLGGILSGKKKKTDTTKTGN</sequence>
<dbReference type="InterPro" id="IPR052894">
    <property type="entry name" value="AsmA-related"/>
</dbReference>
<gene>
    <name evidence="4" type="ORF">LS48_13575</name>
</gene>
<dbReference type="Pfam" id="PF05170">
    <property type="entry name" value="AsmA"/>
    <property type="match status" value="1"/>
</dbReference>
<dbReference type="AlphaFoldDB" id="A0A137REV2"/>
<evidence type="ECO:0000256" key="1">
    <source>
        <dbReference type="SAM" id="MobiDB-lite"/>
    </source>
</evidence>
<dbReference type="STRING" id="1548749.LS48_13575"/>
<accession>A0A137REV2</accession>
<evidence type="ECO:0000259" key="3">
    <source>
        <dbReference type="Pfam" id="PF05170"/>
    </source>
</evidence>
<dbReference type="RefSeq" id="WP_062623042.1">
    <property type="nucleotide sequence ID" value="NZ_JRWG01000012.1"/>
</dbReference>
<dbReference type="PANTHER" id="PTHR30441:SF8">
    <property type="entry name" value="DUF748 DOMAIN-CONTAINING PROTEIN"/>
    <property type="match status" value="1"/>
</dbReference>
<keyword evidence="5" id="KW-1185">Reference proteome</keyword>
<dbReference type="InterPro" id="IPR007844">
    <property type="entry name" value="AsmA"/>
</dbReference>
<keyword evidence="2" id="KW-1133">Transmembrane helix</keyword>
<reference evidence="5" key="1">
    <citation type="submission" date="2014-10" db="EMBL/GenBank/DDBJ databases">
        <title>Genome sequencing of Vitellibacter sp. D-24.</title>
        <authorList>
            <person name="Thevarajoo S."/>
            <person name="Selvaratnam C."/>
            <person name="Goh K.M."/>
            <person name="Chong C.S."/>
        </authorList>
    </citation>
    <scope>NUCLEOTIDE SEQUENCE [LARGE SCALE GENOMIC DNA]</scope>
    <source>
        <strain evidence="5">D-24</strain>
    </source>
</reference>